<name>A0ABT8GUI7_9BACL</name>
<sequence length="292" mass="33382">MMRKVFLFLVISLLLASCKGEGDTLRIGMIPLKTKEDMLEEYKPVQEYLQDRLDLPVEFVVMESYVDLVENMKIGNIDIGYYGAFSYIAAESEMELIPLIVEQRKDIGIHYHSLILSSKNSSITSIDELEGRNFAFVDEGSTSGFVLPYALFKSRKIDMEQYFNNIHYSGSHGQVPVDIKDKVVDAGAISSIQYNDLIENGKIEDANFNIIWESDEIPGSPYVANAELDKKIQQKFTNAMLEMHLEIPGELKQLDSTFDKYVKIESKDYNSIRNIATILGKDYMVEYFLNRE</sequence>
<dbReference type="EMBL" id="JAUHTQ010000015">
    <property type="protein sequence ID" value="MDN4495078.1"/>
    <property type="molecule type" value="Genomic_DNA"/>
</dbReference>
<keyword evidence="2" id="KW-0732">Signal</keyword>
<dbReference type="CDD" id="cd01071">
    <property type="entry name" value="PBP2_PhnD_like"/>
    <property type="match status" value="1"/>
</dbReference>
<organism evidence="3 4">
    <name type="scientific">Ureibacillus aquaedulcis</name>
    <dbReference type="NCBI Taxonomy" id="3058421"/>
    <lineage>
        <taxon>Bacteria</taxon>
        <taxon>Bacillati</taxon>
        <taxon>Bacillota</taxon>
        <taxon>Bacilli</taxon>
        <taxon>Bacillales</taxon>
        <taxon>Caryophanaceae</taxon>
        <taxon>Ureibacillus</taxon>
    </lineage>
</organism>
<accession>A0ABT8GUI7</accession>
<dbReference type="SUPFAM" id="SSF53850">
    <property type="entry name" value="Periplasmic binding protein-like II"/>
    <property type="match status" value="1"/>
</dbReference>
<dbReference type="Pfam" id="PF12974">
    <property type="entry name" value="Phosphonate-bd"/>
    <property type="match status" value="1"/>
</dbReference>
<dbReference type="Proteomes" id="UP001172743">
    <property type="component" value="Unassembled WGS sequence"/>
</dbReference>
<comment type="similarity">
    <text evidence="1">Belongs to the phosphate/phosphite/phosphonate binding protein family.</text>
</comment>
<dbReference type="PANTHER" id="PTHR35841:SF1">
    <property type="entry name" value="PHOSPHONATES-BINDING PERIPLASMIC PROTEIN"/>
    <property type="match status" value="1"/>
</dbReference>
<proteinExistence type="inferred from homology"/>
<evidence type="ECO:0000313" key="4">
    <source>
        <dbReference type="Proteomes" id="UP001172743"/>
    </source>
</evidence>
<dbReference type="PROSITE" id="PS51257">
    <property type="entry name" value="PROKAR_LIPOPROTEIN"/>
    <property type="match status" value="1"/>
</dbReference>
<evidence type="ECO:0000256" key="1">
    <source>
        <dbReference type="ARBA" id="ARBA00007162"/>
    </source>
</evidence>
<evidence type="ECO:0000313" key="3">
    <source>
        <dbReference type="EMBL" id="MDN4495078.1"/>
    </source>
</evidence>
<dbReference type="InterPro" id="IPR005770">
    <property type="entry name" value="PhnD"/>
</dbReference>
<dbReference type="NCBIfam" id="TIGR01098">
    <property type="entry name" value="3A0109s03R"/>
    <property type="match status" value="1"/>
</dbReference>
<protein>
    <submittedName>
        <fullName evidence="3">Phosphate/phosphite/phosphonate ABC transporter substrate-binding protein</fullName>
    </submittedName>
</protein>
<dbReference type="RefSeq" id="WP_301139398.1">
    <property type="nucleotide sequence ID" value="NZ_JAUHTQ010000015.1"/>
</dbReference>
<comment type="caution">
    <text evidence="3">The sequence shown here is derived from an EMBL/GenBank/DDBJ whole genome shotgun (WGS) entry which is preliminary data.</text>
</comment>
<reference evidence="3" key="1">
    <citation type="submission" date="2023-07" db="EMBL/GenBank/DDBJ databases">
        <title>Ureibacillus sp. isolated from freshwater well.</title>
        <authorList>
            <person name="Kirdat K."/>
            <person name="Bhatt A."/>
            <person name="Teware R."/>
            <person name="Bhavsar Y."/>
            <person name="Yadav A."/>
        </authorList>
    </citation>
    <scope>NUCLEOTIDE SEQUENCE</scope>
    <source>
        <strain evidence="3">BA0131</strain>
    </source>
</reference>
<gene>
    <name evidence="3" type="ORF">QYB95_16110</name>
</gene>
<dbReference type="Gene3D" id="3.40.190.10">
    <property type="entry name" value="Periplasmic binding protein-like II"/>
    <property type="match status" value="2"/>
</dbReference>
<dbReference type="PANTHER" id="PTHR35841">
    <property type="entry name" value="PHOSPHONATES-BINDING PERIPLASMIC PROTEIN"/>
    <property type="match status" value="1"/>
</dbReference>
<evidence type="ECO:0000256" key="2">
    <source>
        <dbReference type="ARBA" id="ARBA00022729"/>
    </source>
</evidence>
<keyword evidence="4" id="KW-1185">Reference proteome</keyword>